<evidence type="ECO:0000256" key="1">
    <source>
        <dbReference type="ARBA" id="ARBA00004141"/>
    </source>
</evidence>
<dbReference type="InterPro" id="IPR018614">
    <property type="entry name" value="KRTCAP2"/>
</dbReference>
<feature type="transmembrane region" description="Helical" evidence="6">
    <location>
        <begin position="84"/>
        <end position="117"/>
    </location>
</feature>
<comment type="caution">
    <text evidence="7">The sequence shown here is derived from an EMBL/GenBank/DDBJ whole genome shotgun (WGS) entry which is preliminary data.</text>
</comment>
<dbReference type="PANTHER" id="PTHR32001">
    <property type="entry name" value="KERATINOCYTE-ASSOCIATED PROTEIN 2"/>
    <property type="match status" value="1"/>
</dbReference>
<sequence>MGSNVVNSEHRVNTSASLGLALLCSILVFSGLQMYKTQLGSNRLNTLVAGYLASWLFIFMLTALNNLENMMFGKGFQAKLIPEVFLSLLLACSAAGMVHRVSVTVCILCSILGLYYINKLSTSIYSAPSAPQMQSAKKKKQ</sequence>
<protein>
    <recommendedName>
        <fullName evidence="9">Dolichyl-diphosphooligosaccharide--protein glycosyltransferase subunit KCP2</fullName>
    </recommendedName>
</protein>
<evidence type="ECO:0000313" key="8">
    <source>
        <dbReference type="Proteomes" id="UP001497623"/>
    </source>
</evidence>
<evidence type="ECO:0000256" key="6">
    <source>
        <dbReference type="SAM" id="Phobius"/>
    </source>
</evidence>
<gene>
    <name evidence="7" type="ORF">MNOR_LOCUS34582</name>
</gene>
<evidence type="ECO:0000313" key="7">
    <source>
        <dbReference type="EMBL" id="CAL4174852.1"/>
    </source>
</evidence>
<comment type="similarity">
    <text evidence="2">Belongs to the KRTCAP2 family.</text>
</comment>
<dbReference type="AlphaFoldDB" id="A0AAV2SB40"/>
<dbReference type="GO" id="GO:0016020">
    <property type="term" value="C:membrane"/>
    <property type="evidence" value="ECO:0007669"/>
    <property type="project" value="UniProtKB-SubCell"/>
</dbReference>
<evidence type="ECO:0000256" key="2">
    <source>
        <dbReference type="ARBA" id="ARBA00007279"/>
    </source>
</evidence>
<name>A0AAV2SB40_MEGNR</name>
<evidence type="ECO:0000256" key="3">
    <source>
        <dbReference type="ARBA" id="ARBA00022692"/>
    </source>
</evidence>
<proteinExistence type="inferred from homology"/>
<evidence type="ECO:0008006" key="9">
    <source>
        <dbReference type="Google" id="ProtNLM"/>
    </source>
</evidence>
<reference evidence="7 8" key="1">
    <citation type="submission" date="2024-05" db="EMBL/GenBank/DDBJ databases">
        <authorList>
            <person name="Wallberg A."/>
        </authorList>
    </citation>
    <scope>NUCLEOTIDE SEQUENCE [LARGE SCALE GENOMIC DNA]</scope>
</reference>
<keyword evidence="8" id="KW-1185">Reference proteome</keyword>
<feature type="transmembrane region" description="Helical" evidence="6">
    <location>
        <begin position="12"/>
        <end position="32"/>
    </location>
</feature>
<accession>A0AAV2SB40</accession>
<evidence type="ECO:0000256" key="4">
    <source>
        <dbReference type="ARBA" id="ARBA00022989"/>
    </source>
</evidence>
<dbReference type="EMBL" id="CAXKWB010053806">
    <property type="protein sequence ID" value="CAL4174852.1"/>
    <property type="molecule type" value="Genomic_DNA"/>
</dbReference>
<keyword evidence="5 6" id="KW-0472">Membrane</keyword>
<comment type="subcellular location">
    <subcellularLocation>
        <location evidence="1">Membrane</location>
        <topology evidence="1">Multi-pass membrane protein</topology>
    </subcellularLocation>
</comment>
<dbReference type="PANTHER" id="PTHR32001:SF1">
    <property type="entry name" value="KERATINOCYTE-ASSOCIATED PROTEIN 2"/>
    <property type="match status" value="1"/>
</dbReference>
<evidence type="ECO:0000256" key="5">
    <source>
        <dbReference type="ARBA" id="ARBA00023136"/>
    </source>
</evidence>
<dbReference type="Proteomes" id="UP001497623">
    <property type="component" value="Unassembled WGS sequence"/>
</dbReference>
<dbReference type="Pfam" id="PF09775">
    <property type="entry name" value="Keratin_assoc"/>
    <property type="match status" value="1"/>
</dbReference>
<keyword evidence="4 6" id="KW-1133">Transmembrane helix</keyword>
<organism evidence="7 8">
    <name type="scientific">Meganyctiphanes norvegica</name>
    <name type="common">Northern krill</name>
    <name type="synonym">Thysanopoda norvegica</name>
    <dbReference type="NCBI Taxonomy" id="48144"/>
    <lineage>
        <taxon>Eukaryota</taxon>
        <taxon>Metazoa</taxon>
        <taxon>Ecdysozoa</taxon>
        <taxon>Arthropoda</taxon>
        <taxon>Crustacea</taxon>
        <taxon>Multicrustacea</taxon>
        <taxon>Malacostraca</taxon>
        <taxon>Eumalacostraca</taxon>
        <taxon>Eucarida</taxon>
        <taxon>Euphausiacea</taxon>
        <taxon>Euphausiidae</taxon>
        <taxon>Meganyctiphanes</taxon>
    </lineage>
</organism>
<feature type="transmembrane region" description="Helical" evidence="6">
    <location>
        <begin position="44"/>
        <end position="64"/>
    </location>
</feature>
<keyword evidence="3 6" id="KW-0812">Transmembrane</keyword>